<proteinExistence type="predicted"/>
<keyword evidence="2" id="KW-1185">Reference proteome</keyword>
<protein>
    <submittedName>
        <fullName evidence="1">Uncharacterized protein</fullName>
    </submittedName>
</protein>
<dbReference type="AlphaFoldDB" id="A0A2P2E540"/>
<accession>A0A2P2E540</accession>
<sequence>MLIKAIETQSLKENFELGHLYEPVSSNFEKLKISTDVAIDQIWELIDYGIATQIFELKYDEVNGDIEMRNFIVSNPDGVFTLEDHFKKMMVKSASRIKRYVFDKKILTEEIWRTLLIKLTDPDLTKQTGDGDELERWIDLKKFIIPPSKQMISMAKEEIKEELDLDPKLIVLPKIGFFSLAESQSNQFLQIAYELLIAKIEPLLKSLDFSLKERLDEFYAAESANLTLSAEGYEISYIRKHLNIFQSIEELIFSNGFTLYFKVMDKLAKTAEKVLENEKKTELDKLINVHLKMLENTFDFDSRLLRLNMEKEDERIQVIIEQLKKYPNVLSAEWQDEEAKIMIFALKNVNSLKEINKIIYENHRFTTEYILYFKAIIEYNEPDIKAIFKDEEFVKLYGRNLQAVYFKYIPWFYKLFYFLGITPLVNIGYAKAKSIIAYSQMDRQFKHKKRRESFFKRKLREREERNEKERKFQNKRILLQAIDEALFAKKTLPTVEWILSQYPIFRRESLEKLISDFAFQIVPKGELTEHSILLYPNTVDHEAKIQKTRSLFGAWSRGEDVLPKEQLSRLSEIRSDF</sequence>
<gene>
    <name evidence="1" type="ORF">LPTSP4_35200</name>
</gene>
<dbReference type="RefSeq" id="WP_135355097.1">
    <property type="nucleotide sequence ID" value="NZ_BFBB01000009.1"/>
</dbReference>
<name>A0A2P2E540_9LEPT</name>
<evidence type="ECO:0000313" key="2">
    <source>
        <dbReference type="Proteomes" id="UP000245133"/>
    </source>
</evidence>
<dbReference type="EMBL" id="BFBB01000009">
    <property type="protein sequence ID" value="GBF51982.1"/>
    <property type="molecule type" value="Genomic_DNA"/>
</dbReference>
<reference evidence="1 2" key="1">
    <citation type="submission" date="2018-02" db="EMBL/GenBank/DDBJ databases">
        <title>Novel Leptospira species isolated from soil and water in Japan.</title>
        <authorList>
            <person name="Nakao R."/>
            <person name="Masuzawa T."/>
        </authorList>
    </citation>
    <scope>NUCLEOTIDE SEQUENCE [LARGE SCALE GENOMIC DNA]</scope>
    <source>
        <strain evidence="1 2">YH101</strain>
    </source>
</reference>
<comment type="caution">
    <text evidence="1">The sequence shown here is derived from an EMBL/GenBank/DDBJ whole genome shotgun (WGS) entry which is preliminary data.</text>
</comment>
<organism evidence="1 2">
    <name type="scientific">Leptospira ryugenii</name>
    <dbReference type="NCBI Taxonomy" id="1917863"/>
    <lineage>
        <taxon>Bacteria</taxon>
        <taxon>Pseudomonadati</taxon>
        <taxon>Spirochaetota</taxon>
        <taxon>Spirochaetia</taxon>
        <taxon>Leptospirales</taxon>
        <taxon>Leptospiraceae</taxon>
        <taxon>Leptospira</taxon>
    </lineage>
</organism>
<evidence type="ECO:0000313" key="1">
    <source>
        <dbReference type="EMBL" id="GBF51982.1"/>
    </source>
</evidence>
<dbReference type="Proteomes" id="UP000245133">
    <property type="component" value="Unassembled WGS sequence"/>
</dbReference>
<dbReference type="OrthoDB" id="312301at2"/>